<keyword evidence="3 4" id="KW-0975">Bacterial flagellum</keyword>
<dbReference type="Proteomes" id="UP000029839">
    <property type="component" value="Unassembled WGS sequence"/>
</dbReference>
<dbReference type="OrthoDB" id="3268318at2"/>
<dbReference type="PRINTS" id="PR01006">
    <property type="entry name" value="FLGHOOKFLIE"/>
</dbReference>
<dbReference type="GO" id="GO:0003774">
    <property type="term" value="F:cytoskeletal motor activity"/>
    <property type="evidence" value="ECO:0007669"/>
    <property type="project" value="InterPro"/>
</dbReference>
<dbReference type="NCBIfam" id="TIGR00205">
    <property type="entry name" value="fliE"/>
    <property type="match status" value="1"/>
</dbReference>
<protein>
    <recommendedName>
        <fullName evidence="4 5">Flagellar hook-basal body complex protein FliE</fullName>
    </recommendedName>
</protein>
<comment type="subcellular location">
    <subcellularLocation>
        <location evidence="1 4">Bacterial flagellum basal body</location>
    </subcellularLocation>
</comment>
<sequence length="108" mass="10811">MNIDAIGSVTGLVPGIGVQGAGLQGLQGAQAAQAVSPTSGLDFAAAIDQVQGLQSQSSALAVKAVTGDLDDVHDYTIASSQAAVALELTAAVRNKAVEAFTEIMRMQA</sequence>
<dbReference type="Pfam" id="PF02049">
    <property type="entry name" value="FliE"/>
    <property type="match status" value="1"/>
</dbReference>
<comment type="caution">
    <text evidence="6">The sequence shown here is derived from an EMBL/GenBank/DDBJ whole genome shotgun (WGS) entry which is preliminary data.</text>
</comment>
<dbReference type="GO" id="GO:0005198">
    <property type="term" value="F:structural molecule activity"/>
    <property type="evidence" value="ECO:0007669"/>
    <property type="project" value="UniProtKB-UniRule"/>
</dbReference>
<keyword evidence="6" id="KW-0966">Cell projection</keyword>
<dbReference type="GO" id="GO:0009425">
    <property type="term" value="C:bacterial-type flagellum basal body"/>
    <property type="evidence" value="ECO:0007669"/>
    <property type="project" value="UniProtKB-SubCell"/>
</dbReference>
<name>A0A0A0BVA7_9CELL</name>
<evidence type="ECO:0000256" key="5">
    <source>
        <dbReference type="NCBIfam" id="TIGR00205"/>
    </source>
</evidence>
<dbReference type="HAMAP" id="MF_00724">
    <property type="entry name" value="FliE"/>
    <property type="match status" value="1"/>
</dbReference>
<dbReference type="InterPro" id="IPR001624">
    <property type="entry name" value="FliE"/>
</dbReference>
<proteinExistence type="inferred from homology"/>
<evidence type="ECO:0000256" key="3">
    <source>
        <dbReference type="ARBA" id="ARBA00023143"/>
    </source>
</evidence>
<evidence type="ECO:0000256" key="2">
    <source>
        <dbReference type="ARBA" id="ARBA00009272"/>
    </source>
</evidence>
<dbReference type="EMBL" id="AXCY01000006">
    <property type="protein sequence ID" value="KGM12308.1"/>
    <property type="molecule type" value="Genomic_DNA"/>
</dbReference>
<keyword evidence="7" id="KW-1185">Reference proteome</keyword>
<dbReference type="GO" id="GO:0071973">
    <property type="term" value="P:bacterial-type flagellum-dependent cell motility"/>
    <property type="evidence" value="ECO:0007669"/>
    <property type="project" value="InterPro"/>
</dbReference>
<gene>
    <name evidence="4" type="primary">fliE</name>
    <name evidence="6" type="ORF">N868_18240</name>
</gene>
<comment type="similarity">
    <text evidence="2 4">Belongs to the FliE family.</text>
</comment>
<dbReference type="RefSeq" id="WP_043602826.1">
    <property type="nucleotide sequence ID" value="NZ_AXCY01000006.1"/>
</dbReference>
<reference evidence="6 7" key="1">
    <citation type="submission" date="2013-08" db="EMBL/GenBank/DDBJ databases">
        <title>Genome sequencing of Cellulomonas carbonis T26.</title>
        <authorList>
            <person name="Chen F."/>
            <person name="Li Y."/>
            <person name="Wang G."/>
        </authorList>
    </citation>
    <scope>NUCLEOTIDE SEQUENCE [LARGE SCALE GENOMIC DNA]</scope>
    <source>
        <strain evidence="6 7">T26</strain>
    </source>
</reference>
<keyword evidence="6" id="KW-0282">Flagellum</keyword>
<reference evidence="6 7" key="2">
    <citation type="journal article" date="2015" name="Stand. Genomic Sci.">
        <title>Draft genome sequence of Cellulomonas carbonis T26(T) and comparative analysis of six Cellulomonas genomes.</title>
        <authorList>
            <person name="Zhuang W."/>
            <person name="Zhang S."/>
            <person name="Xia X."/>
            <person name="Wang G."/>
        </authorList>
    </citation>
    <scope>NUCLEOTIDE SEQUENCE [LARGE SCALE GENOMIC DNA]</scope>
    <source>
        <strain evidence="6 7">T26</strain>
    </source>
</reference>
<keyword evidence="6" id="KW-0969">Cilium</keyword>
<evidence type="ECO:0000313" key="7">
    <source>
        <dbReference type="Proteomes" id="UP000029839"/>
    </source>
</evidence>
<evidence type="ECO:0000256" key="1">
    <source>
        <dbReference type="ARBA" id="ARBA00004117"/>
    </source>
</evidence>
<evidence type="ECO:0000256" key="4">
    <source>
        <dbReference type="HAMAP-Rule" id="MF_00724"/>
    </source>
</evidence>
<dbReference type="PANTHER" id="PTHR34653">
    <property type="match status" value="1"/>
</dbReference>
<evidence type="ECO:0000313" key="6">
    <source>
        <dbReference type="EMBL" id="KGM12308.1"/>
    </source>
</evidence>
<organism evidence="6 7">
    <name type="scientific">Cellulomonas carbonis T26</name>
    <dbReference type="NCBI Taxonomy" id="947969"/>
    <lineage>
        <taxon>Bacteria</taxon>
        <taxon>Bacillati</taxon>
        <taxon>Actinomycetota</taxon>
        <taxon>Actinomycetes</taxon>
        <taxon>Micrococcales</taxon>
        <taxon>Cellulomonadaceae</taxon>
        <taxon>Cellulomonas</taxon>
    </lineage>
</organism>
<dbReference type="PANTHER" id="PTHR34653:SF1">
    <property type="entry name" value="FLAGELLAR HOOK-BASAL BODY COMPLEX PROTEIN FLIE"/>
    <property type="match status" value="1"/>
</dbReference>
<dbReference type="AlphaFoldDB" id="A0A0A0BVA7"/>
<accession>A0A0A0BVA7</accession>